<dbReference type="Gene3D" id="3.40.50.1820">
    <property type="entry name" value="alpha/beta hydrolase"/>
    <property type="match status" value="1"/>
</dbReference>
<accession>A0A9D1WA60</accession>
<evidence type="ECO:0000313" key="3">
    <source>
        <dbReference type="EMBL" id="HIX55278.1"/>
    </source>
</evidence>
<dbReference type="InterPro" id="IPR049492">
    <property type="entry name" value="BD-FAE-like_dom"/>
</dbReference>
<sequence length="304" mass="34294">MKDSTQKTPVQVKKDNSFTLESTFEKERKYRDYITIAEVQSTAKEHLNIPYDSIGNRPLLLDVFIPRSKKQKAKPGVLLIHGGGWQSGDKSQMHTIAKALSNAGYVAVCVEYRLSDEAKYPEAVYDLKAALRWMRAHAKSIELDPDFIVSLGTSAGGQLASLLGVTNNNPSFEEPRRSNLEFSSSVQAVVNIDGTLAFRHPESSEGTAAANWLKGTYEESSKNWEDAAPLNHVSAEAAPVLFLNSSIPRFHAGRDDMIKKLNKYDIAWEVKEFPDTPHTYWFFNPWFKPMMENTTKFLEKIYKP</sequence>
<proteinExistence type="predicted"/>
<dbReference type="GO" id="GO:0016787">
    <property type="term" value="F:hydrolase activity"/>
    <property type="evidence" value="ECO:0007669"/>
    <property type="project" value="UniProtKB-KW"/>
</dbReference>
<gene>
    <name evidence="3" type="ORF">H9853_09640</name>
</gene>
<dbReference type="Proteomes" id="UP000824156">
    <property type="component" value="Unassembled WGS sequence"/>
</dbReference>
<dbReference type="PANTHER" id="PTHR48081">
    <property type="entry name" value="AB HYDROLASE SUPERFAMILY PROTEIN C4A8.06C"/>
    <property type="match status" value="1"/>
</dbReference>
<dbReference type="InterPro" id="IPR029058">
    <property type="entry name" value="AB_hydrolase_fold"/>
</dbReference>
<protein>
    <submittedName>
        <fullName evidence="3">Alpha/beta hydrolase</fullName>
    </submittedName>
</protein>
<dbReference type="AlphaFoldDB" id="A0A9D1WA60"/>
<dbReference type="PANTHER" id="PTHR48081:SF13">
    <property type="entry name" value="ALPHA_BETA HYDROLASE"/>
    <property type="match status" value="1"/>
</dbReference>
<dbReference type="EMBL" id="DXEZ01000267">
    <property type="protein sequence ID" value="HIX55278.1"/>
    <property type="molecule type" value="Genomic_DNA"/>
</dbReference>
<dbReference type="InterPro" id="IPR050300">
    <property type="entry name" value="GDXG_lipolytic_enzyme"/>
</dbReference>
<organism evidence="3 4">
    <name type="scientific">Candidatus Sphingobacterium stercoripullorum</name>
    <dbReference type="NCBI Taxonomy" id="2838759"/>
    <lineage>
        <taxon>Bacteria</taxon>
        <taxon>Pseudomonadati</taxon>
        <taxon>Bacteroidota</taxon>
        <taxon>Sphingobacteriia</taxon>
        <taxon>Sphingobacteriales</taxon>
        <taxon>Sphingobacteriaceae</taxon>
        <taxon>Sphingobacterium</taxon>
    </lineage>
</organism>
<evidence type="ECO:0000259" key="2">
    <source>
        <dbReference type="Pfam" id="PF20434"/>
    </source>
</evidence>
<dbReference type="Pfam" id="PF20434">
    <property type="entry name" value="BD-FAE"/>
    <property type="match status" value="1"/>
</dbReference>
<comment type="caution">
    <text evidence="3">The sequence shown here is derived from an EMBL/GenBank/DDBJ whole genome shotgun (WGS) entry which is preliminary data.</text>
</comment>
<evidence type="ECO:0000256" key="1">
    <source>
        <dbReference type="ARBA" id="ARBA00022801"/>
    </source>
</evidence>
<dbReference type="SUPFAM" id="SSF53474">
    <property type="entry name" value="alpha/beta-Hydrolases"/>
    <property type="match status" value="1"/>
</dbReference>
<evidence type="ECO:0000313" key="4">
    <source>
        <dbReference type="Proteomes" id="UP000824156"/>
    </source>
</evidence>
<name>A0A9D1WA60_9SPHI</name>
<reference evidence="3" key="1">
    <citation type="journal article" date="2021" name="PeerJ">
        <title>Extensive microbial diversity within the chicken gut microbiome revealed by metagenomics and culture.</title>
        <authorList>
            <person name="Gilroy R."/>
            <person name="Ravi A."/>
            <person name="Getino M."/>
            <person name="Pursley I."/>
            <person name="Horton D.L."/>
            <person name="Alikhan N.F."/>
            <person name="Baker D."/>
            <person name="Gharbi K."/>
            <person name="Hall N."/>
            <person name="Watson M."/>
            <person name="Adriaenssens E.M."/>
            <person name="Foster-Nyarko E."/>
            <person name="Jarju S."/>
            <person name="Secka A."/>
            <person name="Antonio M."/>
            <person name="Oren A."/>
            <person name="Chaudhuri R.R."/>
            <person name="La Ragione R."/>
            <person name="Hildebrand F."/>
            <person name="Pallen M.J."/>
        </authorList>
    </citation>
    <scope>NUCLEOTIDE SEQUENCE</scope>
    <source>
        <strain evidence="3">1719</strain>
    </source>
</reference>
<feature type="domain" description="BD-FAE-like" evidence="2">
    <location>
        <begin position="61"/>
        <end position="244"/>
    </location>
</feature>
<reference evidence="3" key="2">
    <citation type="submission" date="2021-04" db="EMBL/GenBank/DDBJ databases">
        <authorList>
            <person name="Gilroy R."/>
        </authorList>
    </citation>
    <scope>NUCLEOTIDE SEQUENCE</scope>
    <source>
        <strain evidence="3">1719</strain>
    </source>
</reference>
<keyword evidence="1 3" id="KW-0378">Hydrolase</keyword>